<organism evidence="2 3">
    <name type="scientific">Madurella mycetomatis</name>
    <dbReference type="NCBI Taxonomy" id="100816"/>
    <lineage>
        <taxon>Eukaryota</taxon>
        <taxon>Fungi</taxon>
        <taxon>Dikarya</taxon>
        <taxon>Ascomycota</taxon>
        <taxon>Pezizomycotina</taxon>
        <taxon>Sordariomycetes</taxon>
        <taxon>Sordariomycetidae</taxon>
        <taxon>Sordariales</taxon>
        <taxon>Sordariales incertae sedis</taxon>
        <taxon>Madurella</taxon>
    </lineage>
</organism>
<dbReference type="AlphaFoldDB" id="A0A175VPU0"/>
<dbReference type="VEuPathDB" id="FungiDB:MMYC01_210697"/>
<dbReference type="SUPFAM" id="SSF56112">
    <property type="entry name" value="Protein kinase-like (PK-like)"/>
    <property type="match status" value="1"/>
</dbReference>
<dbReference type="PROSITE" id="PS50011">
    <property type="entry name" value="PROTEIN_KINASE_DOM"/>
    <property type="match status" value="1"/>
</dbReference>
<keyword evidence="2" id="KW-0808">Transferase</keyword>
<dbReference type="Pfam" id="PF01636">
    <property type="entry name" value="APH"/>
    <property type="match status" value="1"/>
</dbReference>
<dbReference type="InterPro" id="IPR002575">
    <property type="entry name" value="Aminoglycoside_PTrfase"/>
</dbReference>
<dbReference type="InterPro" id="IPR000719">
    <property type="entry name" value="Prot_kinase_dom"/>
</dbReference>
<keyword evidence="2" id="KW-0418">Kinase</keyword>
<proteinExistence type="predicted"/>
<evidence type="ECO:0000313" key="3">
    <source>
        <dbReference type="Proteomes" id="UP000078237"/>
    </source>
</evidence>
<dbReference type="Gene3D" id="1.10.510.10">
    <property type="entry name" value="Transferase(Phosphotransferase) domain 1"/>
    <property type="match status" value="1"/>
</dbReference>
<feature type="domain" description="Protein kinase" evidence="1">
    <location>
        <begin position="1"/>
        <end position="115"/>
    </location>
</feature>
<dbReference type="GO" id="GO:0004672">
    <property type="term" value="F:protein kinase activity"/>
    <property type="evidence" value="ECO:0007669"/>
    <property type="project" value="InterPro"/>
</dbReference>
<evidence type="ECO:0000313" key="2">
    <source>
        <dbReference type="EMBL" id="KXX72774.1"/>
    </source>
</evidence>
<reference evidence="2 3" key="1">
    <citation type="journal article" date="2016" name="Genome Announc.">
        <title>Genome Sequence of Madurella mycetomatis mm55, Isolated from a Human Mycetoma Case in Sudan.</title>
        <authorList>
            <person name="Smit S."/>
            <person name="Derks M.F."/>
            <person name="Bervoets S."/>
            <person name="Fahal A."/>
            <person name="van Leeuwen W."/>
            <person name="van Belkum A."/>
            <person name="van de Sande W.W."/>
        </authorList>
    </citation>
    <scope>NUCLEOTIDE SEQUENCE [LARGE SCALE GENOMIC DNA]</scope>
    <source>
        <strain evidence="3">mm55</strain>
    </source>
</reference>
<dbReference type="OrthoDB" id="2156052at2759"/>
<dbReference type="InterPro" id="IPR011009">
    <property type="entry name" value="Kinase-like_dom_sf"/>
</dbReference>
<dbReference type="STRING" id="100816.A0A175VPU0"/>
<sequence>MHSYYFTGARIEHMLLMSWVGEKATRDTAPNLEVEVTQALQAALREGVVHNDEHGANLLWSEERRCVMLVDFDRADLLPLRKRTKILPNKRKARDDDSEIFSRKYDFSGQAHIFA</sequence>
<name>A0A175VPU0_9PEZI</name>
<accession>A0A175VPU0</accession>
<evidence type="ECO:0000259" key="1">
    <source>
        <dbReference type="PROSITE" id="PS50011"/>
    </source>
</evidence>
<dbReference type="EMBL" id="LCTW02000798">
    <property type="protein sequence ID" value="KXX72774.1"/>
    <property type="molecule type" value="Genomic_DNA"/>
</dbReference>
<dbReference type="Proteomes" id="UP000078237">
    <property type="component" value="Unassembled WGS sequence"/>
</dbReference>
<keyword evidence="3" id="KW-1185">Reference proteome</keyword>
<comment type="caution">
    <text evidence="2">The sequence shown here is derived from an EMBL/GenBank/DDBJ whole genome shotgun (WGS) entry which is preliminary data.</text>
</comment>
<gene>
    <name evidence="2" type="ORF">MMYC01_210697</name>
</gene>
<protein>
    <submittedName>
        <fullName evidence="2">Serine/threonine-protein kinase Kist</fullName>
    </submittedName>
</protein>
<dbReference type="GO" id="GO:0005524">
    <property type="term" value="F:ATP binding"/>
    <property type="evidence" value="ECO:0007669"/>
    <property type="project" value="InterPro"/>
</dbReference>